<sequence length="242" mass="27944">MVHQVQQVLQVRLASQESQVDLKEEMKHLFGSFPGLDVVECDEMQNLQGKQQDHIVKETTLALKDWKPLYYIHRKELTNYGSQPTRQNKVHQSHSFVIRSVLVVDQMDTLVAKFIINKNLCFVWSKMQVFLAILEKAFPGQHIELAQFRQIRSVLKRDEIFSTGGQARVYTFPKLFEAARILFAIPAYECVELGDKKQSTSSPQTGRRKLELAPIVEEADFDEVNELQEDSNSVVKYFLLLT</sequence>
<name>A0A915DFW4_9BILA</name>
<dbReference type="WBParaSite" id="jg19478.1">
    <property type="protein sequence ID" value="jg19478.1"/>
    <property type="gene ID" value="jg19478"/>
</dbReference>
<dbReference type="AlphaFoldDB" id="A0A915DFW4"/>
<evidence type="ECO:0000313" key="2">
    <source>
        <dbReference type="WBParaSite" id="jg19478.1"/>
    </source>
</evidence>
<dbReference type="Proteomes" id="UP000887574">
    <property type="component" value="Unplaced"/>
</dbReference>
<protein>
    <submittedName>
        <fullName evidence="2">Uncharacterized protein</fullName>
    </submittedName>
</protein>
<keyword evidence="1" id="KW-1185">Reference proteome</keyword>
<evidence type="ECO:0000313" key="1">
    <source>
        <dbReference type="Proteomes" id="UP000887574"/>
    </source>
</evidence>
<organism evidence="1 2">
    <name type="scientific">Ditylenchus dipsaci</name>
    <dbReference type="NCBI Taxonomy" id="166011"/>
    <lineage>
        <taxon>Eukaryota</taxon>
        <taxon>Metazoa</taxon>
        <taxon>Ecdysozoa</taxon>
        <taxon>Nematoda</taxon>
        <taxon>Chromadorea</taxon>
        <taxon>Rhabditida</taxon>
        <taxon>Tylenchina</taxon>
        <taxon>Tylenchomorpha</taxon>
        <taxon>Sphaerularioidea</taxon>
        <taxon>Anguinidae</taxon>
        <taxon>Anguininae</taxon>
        <taxon>Ditylenchus</taxon>
    </lineage>
</organism>
<proteinExistence type="predicted"/>
<reference evidence="2" key="1">
    <citation type="submission" date="2022-11" db="UniProtKB">
        <authorList>
            <consortium name="WormBaseParasite"/>
        </authorList>
    </citation>
    <scope>IDENTIFICATION</scope>
</reference>
<accession>A0A915DFW4</accession>